<evidence type="ECO:0000313" key="3">
    <source>
        <dbReference type="Proteomes" id="UP000765509"/>
    </source>
</evidence>
<accession>A0A9Q3IMN5</accession>
<dbReference type="EMBL" id="AVOT02049735">
    <property type="protein sequence ID" value="MBW0544884.1"/>
    <property type="molecule type" value="Genomic_DNA"/>
</dbReference>
<organism evidence="2 3">
    <name type="scientific">Austropuccinia psidii MF-1</name>
    <dbReference type="NCBI Taxonomy" id="1389203"/>
    <lineage>
        <taxon>Eukaryota</taxon>
        <taxon>Fungi</taxon>
        <taxon>Dikarya</taxon>
        <taxon>Basidiomycota</taxon>
        <taxon>Pucciniomycotina</taxon>
        <taxon>Pucciniomycetes</taxon>
        <taxon>Pucciniales</taxon>
        <taxon>Sphaerophragmiaceae</taxon>
        <taxon>Austropuccinia</taxon>
    </lineage>
</organism>
<name>A0A9Q3IMN5_9BASI</name>
<dbReference type="PANTHER" id="PTHR33481">
    <property type="entry name" value="REVERSE TRANSCRIPTASE"/>
    <property type="match status" value="1"/>
</dbReference>
<evidence type="ECO:0000313" key="2">
    <source>
        <dbReference type="EMBL" id="MBW0544884.1"/>
    </source>
</evidence>
<dbReference type="InterPro" id="IPR012337">
    <property type="entry name" value="RNaseH-like_sf"/>
</dbReference>
<sequence>MWANHITLKLQPATQVQLNNHSSDHHPILTRITLPTSTPRTPERHLSMNLKKLNPTLFLHALQLNLPPHETLPLETPTCSAKDIAQEITNVLTTSYTNQGRWVTSNPNRCKPWWDKEQLNELIKARNQARRSMLKHQNQSSKEAYYECQQRFKQKIWELKSNHWKRFLAEKGPDHAYRAYRFTKNKQDEEITPLKNGEGNLTSDVTEKSNLLFHGTSIVETAADLRDIPIREQPNRPPTFPLITEDKIKNAIEELPNKKAPGPDGIPNELIKISKPLLTMHLLYLYNACLRQGNYPNIWKETRTAIIRKAAKEDYTDPNAYRPIALLDTLGKLFKKIINRRLTHWEHQTNTIHPGHVGGRPGRSINDAFVTLTSWIHHKWREGKMVMGIFLDVKSAYPSVQKARLIHILEQKGCPPYLSLIIDSFLSDRTTRLKLNNFVSQRFRVPNGLPQGSPLLVTLYLLYNSNLLLPNPPALNEDSISLAYINDVTHLIAITDFRQGEDMTNEVMSRSRKWGSRYGAIFDEKKTNFMLFTKKRQHPSTITVAGLTHTLRNEVGWLGVTITPTLSPGPHQRTVKAKVNNTISQLNRIIRPTFGLRQKEARTLIAAVVSTRILHGSIIWYTTRNKKTIEKQFDNWLFRLSTGMMKQTPTPFLKLFGGIRDLTKQHIKLTHNYLHSKMTAPIDDVYRTLVWKELTSSPRSHPSPLNNLLDKHTLLQQHSTRTEFILPFPIPPWSSRITNLININLTKDQAKQEIINQLMSEEAAQSLIIFADGSLIPGKGGGAAAVVMNTRWNKTSYDLIAEHINAHSTPPTVAIFSDSQAALRSVTLPKKGTSGIQQNEEVDKLAKEATNSNTISPNTLHHISLSKLKQTTNQQLRTPTTLTPTEIARMTFKTSPNLIIQALDELEKGPASTIHQLRSNHIPLNAYLHRIKQVPSPRCPH</sequence>
<dbReference type="SUPFAM" id="SSF53098">
    <property type="entry name" value="Ribonuclease H-like"/>
    <property type="match status" value="1"/>
</dbReference>
<dbReference type="PROSITE" id="PS50878">
    <property type="entry name" value="RT_POL"/>
    <property type="match status" value="1"/>
</dbReference>
<keyword evidence="3" id="KW-1185">Reference proteome</keyword>
<dbReference type="PANTHER" id="PTHR33481:SF1">
    <property type="entry name" value="ENDONUCLEASE_EXONUCLEASE_PHOSPHATASE DOMAIN-CONTAINING PROTEIN-RELATED"/>
    <property type="match status" value="1"/>
</dbReference>
<proteinExistence type="predicted"/>
<dbReference type="CDD" id="cd01650">
    <property type="entry name" value="RT_nLTR_like"/>
    <property type="match status" value="1"/>
</dbReference>
<comment type="caution">
    <text evidence="2">The sequence shown here is derived from an EMBL/GenBank/DDBJ whole genome shotgun (WGS) entry which is preliminary data.</text>
</comment>
<dbReference type="Proteomes" id="UP000765509">
    <property type="component" value="Unassembled WGS sequence"/>
</dbReference>
<dbReference type="InterPro" id="IPR043502">
    <property type="entry name" value="DNA/RNA_pol_sf"/>
</dbReference>
<evidence type="ECO:0000259" key="1">
    <source>
        <dbReference type="PROSITE" id="PS50878"/>
    </source>
</evidence>
<dbReference type="Pfam" id="PF00078">
    <property type="entry name" value="RVT_1"/>
    <property type="match status" value="1"/>
</dbReference>
<gene>
    <name evidence="2" type="ORF">O181_084599</name>
</gene>
<feature type="domain" description="Reverse transcriptase" evidence="1">
    <location>
        <begin position="288"/>
        <end position="562"/>
    </location>
</feature>
<dbReference type="InterPro" id="IPR000477">
    <property type="entry name" value="RT_dom"/>
</dbReference>
<dbReference type="AlphaFoldDB" id="A0A9Q3IMN5"/>
<protein>
    <recommendedName>
        <fullName evidence="1">Reverse transcriptase domain-containing protein</fullName>
    </recommendedName>
</protein>
<dbReference type="OrthoDB" id="2507389at2759"/>
<reference evidence="2" key="1">
    <citation type="submission" date="2021-03" db="EMBL/GenBank/DDBJ databases">
        <title>Draft genome sequence of rust myrtle Austropuccinia psidii MF-1, a brazilian biotype.</title>
        <authorList>
            <person name="Quecine M.C."/>
            <person name="Pachon D.M.R."/>
            <person name="Bonatelli M.L."/>
            <person name="Correr F.H."/>
            <person name="Franceschini L.M."/>
            <person name="Leite T.F."/>
            <person name="Margarido G.R.A."/>
            <person name="Almeida C.A."/>
            <person name="Ferrarezi J.A."/>
            <person name="Labate C.A."/>
        </authorList>
    </citation>
    <scope>NUCLEOTIDE SEQUENCE</scope>
    <source>
        <strain evidence="2">MF-1</strain>
    </source>
</reference>
<dbReference type="SUPFAM" id="SSF56672">
    <property type="entry name" value="DNA/RNA polymerases"/>
    <property type="match status" value="1"/>
</dbReference>